<keyword evidence="6" id="KW-1185">Reference proteome</keyword>
<feature type="domain" description="Ubiquitin-activating enzyme E1 FCCH" evidence="4">
    <location>
        <begin position="69"/>
        <end position="135"/>
    </location>
</feature>
<dbReference type="AlphaFoldDB" id="A0A915HU76"/>
<comment type="pathway">
    <text evidence="1">Protein modification; protein ubiquitination.</text>
</comment>
<reference evidence="7" key="1">
    <citation type="submission" date="2022-11" db="UniProtKB">
        <authorList>
            <consortium name="WormBaseParasite"/>
        </authorList>
    </citation>
    <scope>IDENTIFICATION</scope>
</reference>
<evidence type="ECO:0000256" key="3">
    <source>
        <dbReference type="ARBA" id="ARBA00022598"/>
    </source>
</evidence>
<comment type="similarity">
    <text evidence="2">Belongs to the ubiquitin-activating E1 family.</text>
</comment>
<dbReference type="InterPro" id="IPR032418">
    <property type="entry name" value="E1_FCCH"/>
</dbReference>
<feature type="domain" description="Ubiquitin-activating enzyme E1 four-helix bundle" evidence="5">
    <location>
        <begin position="136"/>
        <end position="205"/>
    </location>
</feature>
<evidence type="ECO:0000256" key="1">
    <source>
        <dbReference type="ARBA" id="ARBA00004906"/>
    </source>
</evidence>
<protein>
    <submittedName>
        <fullName evidence="7">Uncharacterized protein</fullName>
    </submittedName>
</protein>
<dbReference type="WBParaSite" id="nRc.2.0.1.t04935-RA">
    <property type="protein sequence ID" value="nRc.2.0.1.t04935-RA"/>
    <property type="gene ID" value="nRc.2.0.1.g04935"/>
</dbReference>
<dbReference type="GO" id="GO:0008641">
    <property type="term" value="F:ubiquitin-like modifier activating enzyme activity"/>
    <property type="evidence" value="ECO:0007669"/>
    <property type="project" value="InterPro"/>
</dbReference>
<evidence type="ECO:0000259" key="5">
    <source>
        <dbReference type="Pfam" id="PF16191"/>
    </source>
</evidence>
<proteinExistence type="inferred from homology"/>
<dbReference type="InterPro" id="IPR035985">
    <property type="entry name" value="Ubiquitin-activating_enz"/>
</dbReference>
<dbReference type="OMA" id="TINDRTK"/>
<dbReference type="Proteomes" id="UP000887565">
    <property type="component" value="Unplaced"/>
</dbReference>
<evidence type="ECO:0000313" key="6">
    <source>
        <dbReference type="Proteomes" id="UP000887565"/>
    </source>
</evidence>
<dbReference type="InterPro" id="IPR042302">
    <property type="entry name" value="E1_FCCH_sf"/>
</dbReference>
<dbReference type="FunFam" id="2.40.30.180:FF:000001">
    <property type="entry name" value="ubiquitin-like modifier-activating enzyme 1"/>
    <property type="match status" value="1"/>
</dbReference>
<evidence type="ECO:0000256" key="2">
    <source>
        <dbReference type="ARBA" id="ARBA00005673"/>
    </source>
</evidence>
<dbReference type="Gene3D" id="3.40.50.12550">
    <property type="entry name" value="Ubiquitin-activating enzyme E1, inactive adenylation domain, subdomain 2"/>
    <property type="match status" value="1"/>
</dbReference>
<dbReference type="Pfam" id="PF16191">
    <property type="entry name" value="E1_4HB"/>
    <property type="match status" value="1"/>
</dbReference>
<dbReference type="Pfam" id="PF16190">
    <property type="entry name" value="E1_FCCH"/>
    <property type="match status" value="1"/>
</dbReference>
<dbReference type="SUPFAM" id="SSF69572">
    <property type="entry name" value="Activating enzymes of the ubiquitin-like proteins"/>
    <property type="match status" value="1"/>
</dbReference>
<dbReference type="InterPro" id="IPR032420">
    <property type="entry name" value="E1_4HB"/>
</dbReference>
<evidence type="ECO:0000313" key="7">
    <source>
        <dbReference type="WBParaSite" id="nRc.2.0.1.t04935-RA"/>
    </source>
</evidence>
<keyword evidence="3" id="KW-0436">Ligase</keyword>
<name>A0A915HU76_ROMCU</name>
<accession>A0A915HU76</accession>
<sequence>VIILTDYNLSDQFKINHWTRAAGKKFIAADIFGLVGSVFNDFGPKHVVEDANGEACVEVYVEHIDKITGDVICLEETRHNLSDGDHVTFSEVKGMTELNGCQPRKITVINPAKFNIGDLSNLSNYKEGGKAIQVKMPIEVSHKSLTASIEEPEFLISDFAKLERPSQFHILLQALHDFRQKNGRLPNSYDSSDADQVYDLAQTINDRTKAKVEKVDKKLCDLLCFGSRGSLCPMAGFIGGVTAQEVMKVISRGSHL</sequence>
<dbReference type="Gene3D" id="2.40.30.180">
    <property type="entry name" value="Ubiquitin-activating enzyme E1, FCCH domain"/>
    <property type="match status" value="1"/>
</dbReference>
<evidence type="ECO:0000259" key="4">
    <source>
        <dbReference type="Pfam" id="PF16190"/>
    </source>
</evidence>
<organism evidence="6 7">
    <name type="scientific">Romanomermis culicivorax</name>
    <name type="common">Nematode worm</name>
    <dbReference type="NCBI Taxonomy" id="13658"/>
    <lineage>
        <taxon>Eukaryota</taxon>
        <taxon>Metazoa</taxon>
        <taxon>Ecdysozoa</taxon>
        <taxon>Nematoda</taxon>
        <taxon>Enoplea</taxon>
        <taxon>Dorylaimia</taxon>
        <taxon>Mermithida</taxon>
        <taxon>Mermithoidea</taxon>
        <taxon>Mermithidae</taxon>
        <taxon>Romanomermis</taxon>
    </lineage>
</organism>